<organism evidence="2 3">
    <name type="scientific">Saccharata proteae CBS 121410</name>
    <dbReference type="NCBI Taxonomy" id="1314787"/>
    <lineage>
        <taxon>Eukaryota</taxon>
        <taxon>Fungi</taxon>
        <taxon>Dikarya</taxon>
        <taxon>Ascomycota</taxon>
        <taxon>Pezizomycotina</taxon>
        <taxon>Dothideomycetes</taxon>
        <taxon>Dothideomycetes incertae sedis</taxon>
        <taxon>Botryosphaeriales</taxon>
        <taxon>Saccharataceae</taxon>
        <taxon>Saccharata</taxon>
    </lineage>
</organism>
<sequence length="250" mass="27980">MRRFFNSLLPRIESLTLSEPSKPIGDDYELVDPNLFEDPISNAQMLWDVAVQAYQKYLHEHVALRLDIEKLHDAAYVAGLRAAAQASTINNDTLFGGIRSIEPFSDSLTNCFLRTRMGYSLYLRLENYRRRRIGQTQEVLGQSAKGHRWIKTKDTSTKSQGQGQRAGASALINTTPGRTDVAECDDINLRSRVSGSRSVVQNHHSNISDDEKRRNPSNSVATEDNGHGTVSILEAGRREIDLLAELLSKP</sequence>
<proteinExistence type="predicted"/>
<reference evidence="2" key="1">
    <citation type="journal article" date="2020" name="Stud. Mycol.">
        <title>101 Dothideomycetes genomes: a test case for predicting lifestyles and emergence of pathogens.</title>
        <authorList>
            <person name="Haridas S."/>
            <person name="Albert R."/>
            <person name="Binder M."/>
            <person name="Bloem J."/>
            <person name="Labutti K."/>
            <person name="Salamov A."/>
            <person name="Andreopoulos B."/>
            <person name="Baker S."/>
            <person name="Barry K."/>
            <person name="Bills G."/>
            <person name="Bluhm B."/>
            <person name="Cannon C."/>
            <person name="Castanera R."/>
            <person name="Culley D."/>
            <person name="Daum C."/>
            <person name="Ezra D."/>
            <person name="Gonzalez J."/>
            <person name="Henrissat B."/>
            <person name="Kuo A."/>
            <person name="Liang C."/>
            <person name="Lipzen A."/>
            <person name="Lutzoni F."/>
            <person name="Magnuson J."/>
            <person name="Mondo S."/>
            <person name="Nolan M."/>
            <person name="Ohm R."/>
            <person name="Pangilinan J."/>
            <person name="Park H.-J."/>
            <person name="Ramirez L."/>
            <person name="Alfaro M."/>
            <person name="Sun H."/>
            <person name="Tritt A."/>
            <person name="Yoshinaga Y."/>
            <person name="Zwiers L.-H."/>
            <person name="Turgeon B."/>
            <person name="Goodwin S."/>
            <person name="Spatafora J."/>
            <person name="Crous P."/>
            <person name="Grigoriev I."/>
        </authorList>
    </citation>
    <scope>NUCLEOTIDE SEQUENCE</scope>
    <source>
        <strain evidence="2">CBS 121410</strain>
    </source>
</reference>
<accession>A0A9P4HVV6</accession>
<comment type="caution">
    <text evidence="2">The sequence shown here is derived from an EMBL/GenBank/DDBJ whole genome shotgun (WGS) entry which is preliminary data.</text>
</comment>
<evidence type="ECO:0000313" key="3">
    <source>
        <dbReference type="Proteomes" id="UP000799776"/>
    </source>
</evidence>
<keyword evidence="3" id="KW-1185">Reference proteome</keyword>
<gene>
    <name evidence="2" type="ORF">K490DRAFT_66370</name>
</gene>
<dbReference type="Proteomes" id="UP000799776">
    <property type="component" value="Unassembled WGS sequence"/>
</dbReference>
<dbReference type="EMBL" id="ML978723">
    <property type="protein sequence ID" value="KAF2086586.1"/>
    <property type="molecule type" value="Genomic_DNA"/>
</dbReference>
<evidence type="ECO:0000313" key="2">
    <source>
        <dbReference type="EMBL" id="KAF2086586.1"/>
    </source>
</evidence>
<feature type="region of interest" description="Disordered" evidence="1">
    <location>
        <begin position="193"/>
        <end position="229"/>
    </location>
</feature>
<evidence type="ECO:0000256" key="1">
    <source>
        <dbReference type="SAM" id="MobiDB-lite"/>
    </source>
</evidence>
<protein>
    <submittedName>
        <fullName evidence="2">Uncharacterized protein</fullName>
    </submittedName>
</protein>
<name>A0A9P4HVV6_9PEZI</name>
<feature type="region of interest" description="Disordered" evidence="1">
    <location>
        <begin position="144"/>
        <end position="168"/>
    </location>
</feature>
<dbReference type="AlphaFoldDB" id="A0A9P4HVV6"/>